<dbReference type="OrthoDB" id="9760892at2"/>
<dbReference type="SUPFAM" id="SSF51445">
    <property type="entry name" value="(Trans)glycosidases"/>
    <property type="match status" value="1"/>
</dbReference>
<organism evidence="7 8">
    <name type="scientific">Selenomonas ruminis</name>
    <dbReference type="NCBI Taxonomy" id="2593411"/>
    <lineage>
        <taxon>Bacteria</taxon>
        <taxon>Bacillati</taxon>
        <taxon>Bacillota</taxon>
        <taxon>Negativicutes</taxon>
        <taxon>Selenomonadales</taxon>
        <taxon>Selenomonadaceae</taxon>
        <taxon>Selenomonas</taxon>
    </lineage>
</organism>
<dbReference type="InterPro" id="IPR011496">
    <property type="entry name" value="O-GlcNAcase_cat"/>
</dbReference>
<evidence type="ECO:0000256" key="2">
    <source>
        <dbReference type="ARBA" id="ARBA00023295"/>
    </source>
</evidence>
<sequence>MIKNIFPIAKKTFTLAAVSSLFLLGAATDFCHAETAPIPLRGIVEGFYGTPWQQADRLDILTFCNKHDLNAYIYAPKDDPYHRAKWREPYPDDKMKELSSLISAAKKQKVRFVFAVSPGLDIKFTGFKGFQDRIAMYKKLQAMYDLGVRDFAIFFDDIQEKDGEGQALFLNWLSEKFIATHYGVNPLITVPTEYFRADMHTDGVKKPYTEAFTKNLNPEILVLYTGDGVVPDGLSDEQLAAANKLYDRTLGIWWNYPVTDYMENKLALGPVEKLPENSTIPAIFFNPMKYEQLSKITLATGADYAKDPHRYRAQKSWEKAIAEQFGPLAKDMQRVADQSQHLENNWAKIGRPDGQELREAINRYWESNRSRAAETALQEQLQGLHQSAVTLMAQLPKEILAECSPQLQQLMRITNADLTGMEWLKNPNDEKLKQKFLRQREQVQQHDKEAIIAETSARAFLNEIGDYVDRQEKAANEKQETAKATPIAKPDR</sequence>
<dbReference type="RefSeq" id="WP_149170421.1">
    <property type="nucleotide sequence ID" value="NZ_VTOY01000001.1"/>
</dbReference>
<dbReference type="AlphaFoldDB" id="A0A5D6WD81"/>
<dbReference type="PROSITE" id="PS52009">
    <property type="entry name" value="GH84"/>
    <property type="match status" value="1"/>
</dbReference>
<dbReference type="PANTHER" id="PTHR13170:SF16">
    <property type="entry name" value="PROTEIN O-GLCNACASE"/>
    <property type="match status" value="1"/>
</dbReference>
<dbReference type="InterPro" id="IPR049019">
    <property type="entry name" value="NagJ-like_helical"/>
</dbReference>
<accession>A0A5D6WD81</accession>
<feature type="compositionally biased region" description="Basic and acidic residues" evidence="4">
    <location>
        <begin position="472"/>
        <end position="481"/>
    </location>
</feature>
<dbReference type="Gene3D" id="1.20.58.460">
    <property type="entry name" value="Hyaluronidase post-catalytic domain-like"/>
    <property type="match status" value="1"/>
</dbReference>
<keyword evidence="1 3" id="KW-0378">Hydrolase</keyword>
<dbReference type="PANTHER" id="PTHR13170">
    <property type="entry name" value="O-GLCNACASE"/>
    <property type="match status" value="1"/>
</dbReference>
<dbReference type="GO" id="GO:1901135">
    <property type="term" value="P:carbohydrate derivative metabolic process"/>
    <property type="evidence" value="ECO:0007669"/>
    <property type="project" value="UniProtKB-ARBA"/>
</dbReference>
<keyword evidence="2 3" id="KW-0326">Glycosidase</keyword>
<evidence type="ECO:0000256" key="1">
    <source>
        <dbReference type="ARBA" id="ARBA00022801"/>
    </source>
</evidence>
<dbReference type="InterPro" id="IPR017853">
    <property type="entry name" value="GH"/>
</dbReference>
<evidence type="ECO:0000256" key="4">
    <source>
        <dbReference type="SAM" id="MobiDB-lite"/>
    </source>
</evidence>
<feature type="region of interest" description="Disordered" evidence="4">
    <location>
        <begin position="472"/>
        <end position="492"/>
    </location>
</feature>
<evidence type="ECO:0000256" key="5">
    <source>
        <dbReference type="SAM" id="SignalP"/>
    </source>
</evidence>
<protein>
    <submittedName>
        <fullName evidence="7">O-GlcNAcase</fullName>
    </submittedName>
</protein>
<keyword evidence="8" id="KW-1185">Reference proteome</keyword>
<comment type="caution">
    <text evidence="7">The sequence shown here is derived from an EMBL/GenBank/DDBJ whole genome shotgun (WGS) entry which is preliminary data.</text>
</comment>
<gene>
    <name evidence="7" type="ORF">FZ040_01800</name>
</gene>
<feature type="signal peptide" evidence="5">
    <location>
        <begin position="1"/>
        <end position="33"/>
    </location>
</feature>
<evidence type="ECO:0000256" key="3">
    <source>
        <dbReference type="PROSITE-ProRule" id="PRU01353"/>
    </source>
</evidence>
<name>A0A5D6WD81_9FIRM</name>
<dbReference type="Pfam" id="PF21774">
    <property type="entry name" value="NagJ_C"/>
    <property type="match status" value="1"/>
</dbReference>
<evidence type="ECO:0000259" key="6">
    <source>
        <dbReference type="PROSITE" id="PS52009"/>
    </source>
</evidence>
<dbReference type="Pfam" id="PF07555">
    <property type="entry name" value="NAGidase"/>
    <property type="match status" value="1"/>
</dbReference>
<feature type="active site" description="Proton donor" evidence="3">
    <location>
        <position position="157"/>
    </location>
</feature>
<dbReference type="GO" id="GO:0015929">
    <property type="term" value="F:hexosaminidase activity"/>
    <property type="evidence" value="ECO:0007669"/>
    <property type="project" value="UniProtKB-ARBA"/>
</dbReference>
<reference evidence="7 8" key="1">
    <citation type="submission" date="2019-08" db="EMBL/GenBank/DDBJ databases">
        <title>Selenomonas sp. mPRGC5 and Selenomonas sp. mPRGC8 isolated from ruminal fluid of dairy goat (Capra hircus).</title>
        <authorList>
            <person name="Poothong S."/>
            <person name="Nuengjamnong C."/>
            <person name="Tanasupawat S."/>
        </authorList>
    </citation>
    <scope>NUCLEOTIDE SEQUENCE [LARGE SCALE GENOMIC DNA]</scope>
    <source>
        <strain evidence="8">mPRGC5</strain>
    </source>
</reference>
<comment type="similarity">
    <text evidence="3">Belongs to the glycosyl hydrolase 84 family.</text>
</comment>
<keyword evidence="5" id="KW-0732">Signal</keyword>
<feature type="chain" id="PRO_5022697479" evidence="5">
    <location>
        <begin position="34"/>
        <end position="492"/>
    </location>
</feature>
<dbReference type="SUPFAM" id="SSF140657">
    <property type="entry name" value="Hyaluronidase post-catalytic domain-like"/>
    <property type="match status" value="1"/>
</dbReference>
<dbReference type="InterPro" id="IPR051822">
    <property type="entry name" value="Glycosyl_Hydrolase_84"/>
</dbReference>
<evidence type="ECO:0000313" key="7">
    <source>
        <dbReference type="EMBL" id="TYZ24798.1"/>
    </source>
</evidence>
<dbReference type="Proteomes" id="UP000323646">
    <property type="component" value="Unassembled WGS sequence"/>
</dbReference>
<evidence type="ECO:0000313" key="8">
    <source>
        <dbReference type="Proteomes" id="UP000323646"/>
    </source>
</evidence>
<feature type="domain" description="GH84" evidence="6">
    <location>
        <begin position="39"/>
        <end position="309"/>
    </location>
</feature>
<dbReference type="EMBL" id="VTOY01000001">
    <property type="protein sequence ID" value="TYZ24798.1"/>
    <property type="molecule type" value="Genomic_DNA"/>
</dbReference>
<dbReference type="Gene3D" id="3.20.20.80">
    <property type="entry name" value="Glycosidases"/>
    <property type="match status" value="1"/>
</dbReference>
<proteinExistence type="inferred from homology"/>